<proteinExistence type="predicted"/>
<accession>A0A7J6H272</accession>
<dbReference type="SUPFAM" id="SSF52047">
    <property type="entry name" value="RNI-like"/>
    <property type="match status" value="1"/>
</dbReference>
<dbReference type="GO" id="GO:0005737">
    <property type="term" value="C:cytoplasm"/>
    <property type="evidence" value="ECO:0007669"/>
    <property type="project" value="EnsemblPlants"/>
</dbReference>
<dbReference type="Pfam" id="PF24758">
    <property type="entry name" value="LRR_At5g56370"/>
    <property type="match status" value="1"/>
</dbReference>
<evidence type="ECO:0000313" key="2">
    <source>
        <dbReference type="EMBL" id="KAF4388740.1"/>
    </source>
</evidence>
<dbReference type="InterPro" id="IPR001810">
    <property type="entry name" value="F-box_dom"/>
</dbReference>
<dbReference type="Gene3D" id="1.20.1280.50">
    <property type="match status" value="1"/>
</dbReference>
<evidence type="ECO:0000313" key="3">
    <source>
        <dbReference type="Proteomes" id="UP000583929"/>
    </source>
</evidence>
<comment type="caution">
    <text evidence="2">The sequence shown here is derived from an EMBL/GenBank/DDBJ whole genome shotgun (WGS) entry which is preliminary data.</text>
</comment>
<reference evidence="2 3" key="1">
    <citation type="journal article" date="2020" name="bioRxiv">
        <title>Sequence and annotation of 42 cannabis genomes reveals extensive copy number variation in cannabinoid synthesis and pathogen resistance genes.</title>
        <authorList>
            <person name="Mckernan K.J."/>
            <person name="Helbert Y."/>
            <person name="Kane L.T."/>
            <person name="Ebling H."/>
            <person name="Zhang L."/>
            <person name="Liu B."/>
            <person name="Eaton Z."/>
            <person name="Mclaughlin S."/>
            <person name="Kingan S."/>
            <person name="Baybayan P."/>
            <person name="Concepcion G."/>
            <person name="Jordan M."/>
            <person name="Riva A."/>
            <person name="Barbazuk W."/>
            <person name="Harkins T."/>
        </authorList>
    </citation>
    <scope>NUCLEOTIDE SEQUENCE [LARGE SCALE GENOMIC DNA]</scope>
    <source>
        <strain evidence="3">cv. Jamaican Lion 4</strain>
        <tissue evidence="2">Leaf</tissue>
    </source>
</reference>
<dbReference type="SUPFAM" id="SSF81383">
    <property type="entry name" value="F-box domain"/>
    <property type="match status" value="1"/>
</dbReference>
<dbReference type="Gene3D" id="3.80.10.10">
    <property type="entry name" value="Ribonuclease Inhibitor"/>
    <property type="match status" value="1"/>
</dbReference>
<accession>A0A803PYJ6</accession>
<gene>
    <name evidence="2" type="ORF">G4B88_019017</name>
</gene>
<dbReference type="EMBL" id="JAATIQ010000072">
    <property type="protein sequence ID" value="KAF4388740.1"/>
    <property type="molecule type" value="Genomic_DNA"/>
</dbReference>
<dbReference type="OMA" id="ACPMIES"/>
<dbReference type="InterPro" id="IPR032675">
    <property type="entry name" value="LRR_dom_sf"/>
</dbReference>
<protein>
    <recommendedName>
        <fullName evidence="1">F-box domain-containing protein</fullName>
    </recommendedName>
</protein>
<organism evidence="2 3">
    <name type="scientific">Cannabis sativa</name>
    <name type="common">Hemp</name>
    <name type="synonym">Marijuana</name>
    <dbReference type="NCBI Taxonomy" id="3483"/>
    <lineage>
        <taxon>Eukaryota</taxon>
        <taxon>Viridiplantae</taxon>
        <taxon>Streptophyta</taxon>
        <taxon>Embryophyta</taxon>
        <taxon>Tracheophyta</taxon>
        <taxon>Spermatophyta</taxon>
        <taxon>Magnoliopsida</taxon>
        <taxon>eudicotyledons</taxon>
        <taxon>Gunneridae</taxon>
        <taxon>Pentapetalae</taxon>
        <taxon>rosids</taxon>
        <taxon>fabids</taxon>
        <taxon>Rosales</taxon>
        <taxon>Cannabaceae</taxon>
        <taxon>Cannabis</taxon>
    </lineage>
</organism>
<accession>A0A803PYJ5</accession>
<feature type="domain" description="F-box" evidence="1">
    <location>
        <begin position="4"/>
        <end position="45"/>
    </location>
</feature>
<dbReference type="InterPro" id="IPR055411">
    <property type="entry name" value="LRR_FXL15/At3g58940/PEG3-like"/>
</dbReference>
<dbReference type="PANTHER" id="PTHR31639:SF139">
    <property type="entry name" value="F-BOX_LRR PLANT PROTEIN"/>
    <property type="match status" value="1"/>
</dbReference>
<name>A0A7J6H272_CANSA</name>
<dbReference type="OrthoDB" id="1891924at2759"/>
<sequence length="421" mass="48401">MEDVPVEVIGEILSRVETARDIVIASATCRKWRKAFTKHLHTLSFNSNDLPFYGDLTSSKHEILITQTIFQTTGLQKLSILKYYDNDDDEFSASALVAWLMYTRETLKQLFYNVKTSPNINILELCGRQHQLEKLVLGHNSIIGVEPNFQRFPCLKSLSLGHVSISALDLNYLLAACPKIESLELVAPEILISDPQVTVELASSKLKNVYVEGISLEKFILEADCIERLHFKDCVIDVFELIGKGTLKHFEVDKVTIIHFEIGDTHENLEIVDISSFTIIWPNFHQMITRFTKLRRLRLWDIDFGEEDEIVDLETIAVCFPQLRSLSYDLKEWVLLHGLQGDVDLENLVVVELRWTTLTDLFVHWVEGVLNRCPNLQKLVIYGIVSGAKTREECQILANFTTSIVQLMRRFIHVDVQFEYE</sequence>
<evidence type="ECO:0000259" key="1">
    <source>
        <dbReference type="SMART" id="SM00256"/>
    </source>
</evidence>
<keyword evidence="3" id="KW-1185">Reference proteome</keyword>
<dbReference type="PANTHER" id="PTHR31639">
    <property type="entry name" value="F-BOX PROTEIN-LIKE"/>
    <property type="match status" value="1"/>
</dbReference>
<dbReference type="Proteomes" id="UP000583929">
    <property type="component" value="Unassembled WGS sequence"/>
</dbReference>
<dbReference type="Pfam" id="PF12937">
    <property type="entry name" value="F-box-like"/>
    <property type="match status" value="1"/>
</dbReference>
<dbReference type="InterPro" id="IPR036047">
    <property type="entry name" value="F-box-like_dom_sf"/>
</dbReference>
<dbReference type="SMART" id="SM00256">
    <property type="entry name" value="FBOX"/>
    <property type="match status" value="1"/>
</dbReference>
<dbReference type="AlphaFoldDB" id="A0A7J6H272"/>